<dbReference type="PANTHER" id="PTHR30055:SF234">
    <property type="entry name" value="HTH-TYPE TRANSCRIPTIONAL REGULATOR BETI"/>
    <property type="match status" value="1"/>
</dbReference>
<dbReference type="SUPFAM" id="SSF48498">
    <property type="entry name" value="Tetracyclin repressor-like, C-terminal domain"/>
    <property type="match status" value="1"/>
</dbReference>
<evidence type="ECO:0000259" key="5">
    <source>
        <dbReference type="PROSITE" id="PS50977"/>
    </source>
</evidence>
<evidence type="ECO:0000313" key="6">
    <source>
        <dbReference type="EMBL" id="TQN42481.1"/>
    </source>
</evidence>
<gene>
    <name evidence="6" type="ORF">FHU33_1881</name>
</gene>
<sequence>MTDAARHGLRADAARNRDAIIAAARPVFAEHGLSAPLDEIARRAGVGNATLYRHFPTREELVQAALLGPMAEYLAAAEEAVADPDPWAGFRDYLLRLCQLQARDRGLADLLVTTIKTPSGELEQLRGTAFELTRQLIERAQAAGELRADFRHQDLPLLLMANAGLVQRTQGKAPDSWRRVAAFLLDGLQARAATPAPPAPSERAVLRVMAVGRHSDGRIQG</sequence>
<dbReference type="PANTHER" id="PTHR30055">
    <property type="entry name" value="HTH-TYPE TRANSCRIPTIONAL REGULATOR RUTR"/>
    <property type="match status" value="1"/>
</dbReference>
<dbReference type="AlphaFoldDB" id="A0A543PEI0"/>
<dbReference type="PRINTS" id="PR00455">
    <property type="entry name" value="HTHTETR"/>
</dbReference>
<comment type="caution">
    <text evidence="6">The sequence shown here is derived from an EMBL/GenBank/DDBJ whole genome shotgun (WGS) entry which is preliminary data.</text>
</comment>
<keyword evidence="2 4" id="KW-0238">DNA-binding</keyword>
<proteinExistence type="predicted"/>
<feature type="DNA-binding region" description="H-T-H motif" evidence="4">
    <location>
        <begin position="36"/>
        <end position="55"/>
    </location>
</feature>
<dbReference type="Gene3D" id="1.10.357.10">
    <property type="entry name" value="Tetracycline Repressor, domain 2"/>
    <property type="match status" value="1"/>
</dbReference>
<keyword evidence="3" id="KW-0804">Transcription</keyword>
<evidence type="ECO:0000313" key="7">
    <source>
        <dbReference type="Proteomes" id="UP000319865"/>
    </source>
</evidence>
<evidence type="ECO:0000256" key="2">
    <source>
        <dbReference type="ARBA" id="ARBA00023125"/>
    </source>
</evidence>
<dbReference type="PROSITE" id="PS50977">
    <property type="entry name" value="HTH_TETR_2"/>
    <property type="match status" value="1"/>
</dbReference>
<dbReference type="OrthoDB" id="9795011at2"/>
<keyword evidence="7" id="KW-1185">Reference proteome</keyword>
<dbReference type="GO" id="GO:0000976">
    <property type="term" value="F:transcription cis-regulatory region binding"/>
    <property type="evidence" value="ECO:0007669"/>
    <property type="project" value="TreeGrafter"/>
</dbReference>
<dbReference type="GO" id="GO:0003700">
    <property type="term" value="F:DNA-binding transcription factor activity"/>
    <property type="evidence" value="ECO:0007669"/>
    <property type="project" value="TreeGrafter"/>
</dbReference>
<reference evidence="6 7" key="1">
    <citation type="submission" date="2019-06" db="EMBL/GenBank/DDBJ databases">
        <title>Sequencing the genomes of 1000 actinobacteria strains.</title>
        <authorList>
            <person name="Klenk H.-P."/>
        </authorList>
    </citation>
    <scope>NUCLEOTIDE SEQUENCE [LARGE SCALE GENOMIC DNA]</scope>
    <source>
        <strain evidence="6 7">DSM 46837</strain>
    </source>
</reference>
<dbReference type="InterPro" id="IPR050109">
    <property type="entry name" value="HTH-type_TetR-like_transc_reg"/>
</dbReference>
<dbReference type="InterPro" id="IPR049445">
    <property type="entry name" value="TetR_SbtR-like_C"/>
</dbReference>
<dbReference type="InterPro" id="IPR009057">
    <property type="entry name" value="Homeodomain-like_sf"/>
</dbReference>
<dbReference type="InterPro" id="IPR036271">
    <property type="entry name" value="Tet_transcr_reg_TetR-rel_C_sf"/>
</dbReference>
<name>A0A543PEI0_9ACTN</name>
<evidence type="ECO:0000256" key="3">
    <source>
        <dbReference type="ARBA" id="ARBA00023163"/>
    </source>
</evidence>
<accession>A0A543PEI0</accession>
<dbReference type="Pfam" id="PF00440">
    <property type="entry name" value="TetR_N"/>
    <property type="match status" value="1"/>
</dbReference>
<evidence type="ECO:0000256" key="4">
    <source>
        <dbReference type="PROSITE-ProRule" id="PRU00335"/>
    </source>
</evidence>
<dbReference type="InterPro" id="IPR001647">
    <property type="entry name" value="HTH_TetR"/>
</dbReference>
<dbReference type="SUPFAM" id="SSF46689">
    <property type="entry name" value="Homeodomain-like"/>
    <property type="match status" value="1"/>
</dbReference>
<dbReference type="Pfam" id="PF21597">
    <property type="entry name" value="TetR_C_43"/>
    <property type="match status" value="1"/>
</dbReference>
<evidence type="ECO:0000256" key="1">
    <source>
        <dbReference type="ARBA" id="ARBA00023015"/>
    </source>
</evidence>
<dbReference type="EMBL" id="VFQE01000001">
    <property type="protein sequence ID" value="TQN42481.1"/>
    <property type="molecule type" value="Genomic_DNA"/>
</dbReference>
<protein>
    <submittedName>
        <fullName evidence="6">TetR family transcriptional regulator</fullName>
    </submittedName>
</protein>
<keyword evidence="1" id="KW-0805">Transcription regulation</keyword>
<feature type="domain" description="HTH tetR-type" evidence="5">
    <location>
        <begin position="14"/>
        <end position="73"/>
    </location>
</feature>
<dbReference type="Proteomes" id="UP000319865">
    <property type="component" value="Unassembled WGS sequence"/>
</dbReference>
<dbReference type="RefSeq" id="WP_142025110.1">
    <property type="nucleotide sequence ID" value="NZ_VFQE01000001.1"/>
</dbReference>
<organism evidence="6 7">
    <name type="scientific">Blastococcus colisei</name>
    <dbReference type="NCBI Taxonomy" id="1564162"/>
    <lineage>
        <taxon>Bacteria</taxon>
        <taxon>Bacillati</taxon>
        <taxon>Actinomycetota</taxon>
        <taxon>Actinomycetes</taxon>
        <taxon>Geodermatophilales</taxon>
        <taxon>Geodermatophilaceae</taxon>
        <taxon>Blastococcus</taxon>
    </lineage>
</organism>